<evidence type="ECO:0000313" key="4">
    <source>
        <dbReference type="Proteomes" id="UP000553776"/>
    </source>
</evidence>
<reference evidence="3 4" key="1">
    <citation type="submission" date="2020-08" db="EMBL/GenBank/DDBJ databases">
        <title>Cohnella phylogeny.</title>
        <authorList>
            <person name="Dunlap C."/>
        </authorList>
    </citation>
    <scope>NUCLEOTIDE SEQUENCE [LARGE SCALE GENOMIC DNA]</scope>
    <source>
        <strain evidence="3 4">DSM 25239</strain>
    </source>
</reference>
<sequence length="191" mass="20845">MPGEKEESAGRRGSDGGEEGAKRRRGESIHPAAYSAIVGFFAGVFLGFIRWFATGINFTKIPQAFLADPFVRRSALGSAGWQWIGLALFIAMSVVAALIYWLALGRLRGPWPGLFFGAAWWALLLFVVGPPTGAVEAPRLLGWNSIVTELCLYLIWGMFIGYSIAFEYHDEAAREPLVKRLSAAGKPQPSP</sequence>
<feature type="compositionally biased region" description="Basic and acidic residues" evidence="1">
    <location>
        <begin position="1"/>
        <end position="21"/>
    </location>
</feature>
<name>A0A841U4Q8_9BACL</name>
<organism evidence="3 4">
    <name type="scientific">Cohnella xylanilytica</name>
    <dbReference type="NCBI Taxonomy" id="557555"/>
    <lineage>
        <taxon>Bacteria</taxon>
        <taxon>Bacillati</taxon>
        <taxon>Bacillota</taxon>
        <taxon>Bacilli</taxon>
        <taxon>Bacillales</taxon>
        <taxon>Paenibacillaceae</taxon>
        <taxon>Cohnella</taxon>
    </lineage>
</organism>
<evidence type="ECO:0000256" key="2">
    <source>
        <dbReference type="SAM" id="Phobius"/>
    </source>
</evidence>
<evidence type="ECO:0008006" key="5">
    <source>
        <dbReference type="Google" id="ProtNLM"/>
    </source>
</evidence>
<dbReference type="AlphaFoldDB" id="A0A841U4Q8"/>
<dbReference type="Proteomes" id="UP000553776">
    <property type="component" value="Unassembled WGS sequence"/>
</dbReference>
<feature type="transmembrane region" description="Helical" evidence="2">
    <location>
        <begin position="81"/>
        <end position="104"/>
    </location>
</feature>
<gene>
    <name evidence="3" type="ORF">H7B90_16370</name>
</gene>
<keyword evidence="2" id="KW-0472">Membrane</keyword>
<dbReference type="InterPro" id="IPR024563">
    <property type="entry name" value="YqhR"/>
</dbReference>
<dbReference type="EMBL" id="JACJVR010000063">
    <property type="protein sequence ID" value="MBB6692984.1"/>
    <property type="molecule type" value="Genomic_DNA"/>
</dbReference>
<feature type="transmembrane region" description="Helical" evidence="2">
    <location>
        <begin position="32"/>
        <end position="53"/>
    </location>
</feature>
<dbReference type="Pfam" id="PF11085">
    <property type="entry name" value="YqhR"/>
    <property type="match status" value="1"/>
</dbReference>
<dbReference type="RefSeq" id="WP_185136965.1">
    <property type="nucleotide sequence ID" value="NZ_JACJVR010000063.1"/>
</dbReference>
<comment type="caution">
    <text evidence="3">The sequence shown here is derived from an EMBL/GenBank/DDBJ whole genome shotgun (WGS) entry which is preliminary data.</text>
</comment>
<protein>
    <recommendedName>
        <fullName evidence="5">Membrane protein YqhR</fullName>
    </recommendedName>
</protein>
<proteinExistence type="predicted"/>
<feature type="region of interest" description="Disordered" evidence="1">
    <location>
        <begin position="1"/>
        <end position="24"/>
    </location>
</feature>
<keyword evidence="2" id="KW-1133">Transmembrane helix</keyword>
<evidence type="ECO:0000256" key="1">
    <source>
        <dbReference type="SAM" id="MobiDB-lite"/>
    </source>
</evidence>
<evidence type="ECO:0000313" key="3">
    <source>
        <dbReference type="EMBL" id="MBB6692984.1"/>
    </source>
</evidence>
<keyword evidence="2" id="KW-0812">Transmembrane</keyword>
<feature type="transmembrane region" description="Helical" evidence="2">
    <location>
        <begin position="141"/>
        <end position="165"/>
    </location>
</feature>
<feature type="transmembrane region" description="Helical" evidence="2">
    <location>
        <begin position="111"/>
        <end position="129"/>
    </location>
</feature>
<keyword evidence="4" id="KW-1185">Reference proteome</keyword>
<accession>A0A841U4Q8</accession>